<feature type="compositionally biased region" description="Polar residues" evidence="1">
    <location>
        <begin position="123"/>
        <end position="139"/>
    </location>
</feature>
<dbReference type="Proteomes" id="UP000542776">
    <property type="component" value="Unassembled WGS sequence"/>
</dbReference>
<dbReference type="RefSeq" id="WP_183202048.1">
    <property type="nucleotide sequence ID" value="NZ_JACIEK010000018.1"/>
</dbReference>
<evidence type="ECO:0000313" key="3">
    <source>
        <dbReference type="Proteomes" id="UP000542776"/>
    </source>
</evidence>
<organism evidence="2 3">
    <name type="scientific">Aureimonas pseudogalii</name>
    <dbReference type="NCBI Taxonomy" id="1744844"/>
    <lineage>
        <taxon>Bacteria</taxon>
        <taxon>Pseudomonadati</taxon>
        <taxon>Pseudomonadota</taxon>
        <taxon>Alphaproteobacteria</taxon>
        <taxon>Hyphomicrobiales</taxon>
        <taxon>Aurantimonadaceae</taxon>
        <taxon>Aureimonas</taxon>
    </lineage>
</organism>
<protein>
    <submittedName>
        <fullName evidence="2">Uncharacterized protein</fullName>
    </submittedName>
</protein>
<proteinExistence type="predicted"/>
<sequence length="497" mass="55218">MIIPRDLNTHFETHDLSYHGVIVGKVWSQYEVKRYIDTRNLVASDGYIVECVFRVTIQPEFEFSLTPSTSSNYDRYPAIIKTSSRLNGCLTAFNTTLVDYSPKTLNVSVDINQTKNISSGIEVTRQHTSSHGNSKSTELGGSISGGYQITPMAVVTLEGRHSWGSDHSKSDLSGNSKQSGTQFSSAASMSIKDWGCYASLDATSMYPIWVWGQEYPWNIVQYKNCNEIGELVLPPTIISLLADDSNIHPPSDLSLFGIDFTSTATWTLRKKVFDRAGDTISIRHDIDYTVASHGLRDHLDGQTKEDGSKKFYATMDNYGPLECVSSPLDLAKLALEPLSTRSAVVGFRKPRPCSVNENKSNGRIISDTNDLLVETIGFSSTYECLLEGDEHAKIALFFKLSDSRPSLGFQIKHWIGGKTACVMSIKVNDYKLSDRFITTQYQSEGEDNILLITLRHQDFSSSNYCDFINLGLNKVEIMLKSISGEACSYMVDAIGFS</sequence>
<dbReference type="AlphaFoldDB" id="A0A7W6MLZ0"/>
<reference evidence="2 3" key="1">
    <citation type="submission" date="2020-08" db="EMBL/GenBank/DDBJ databases">
        <title>Genomic Encyclopedia of Type Strains, Phase IV (KMG-IV): sequencing the most valuable type-strain genomes for metagenomic binning, comparative biology and taxonomic classification.</title>
        <authorList>
            <person name="Goeker M."/>
        </authorList>
    </citation>
    <scope>NUCLEOTIDE SEQUENCE [LARGE SCALE GENOMIC DNA]</scope>
    <source>
        <strain evidence="2 3">DSM 102238</strain>
    </source>
</reference>
<evidence type="ECO:0000256" key="1">
    <source>
        <dbReference type="SAM" id="MobiDB-lite"/>
    </source>
</evidence>
<gene>
    <name evidence="2" type="ORF">GGR04_004180</name>
</gene>
<comment type="caution">
    <text evidence="2">The sequence shown here is derived from an EMBL/GenBank/DDBJ whole genome shotgun (WGS) entry which is preliminary data.</text>
</comment>
<dbReference type="EMBL" id="JACIEK010000018">
    <property type="protein sequence ID" value="MBB4000303.1"/>
    <property type="molecule type" value="Genomic_DNA"/>
</dbReference>
<name>A0A7W6MLZ0_9HYPH</name>
<keyword evidence="3" id="KW-1185">Reference proteome</keyword>
<accession>A0A7W6MLZ0</accession>
<feature type="region of interest" description="Disordered" evidence="1">
    <location>
        <begin position="123"/>
        <end position="144"/>
    </location>
</feature>
<evidence type="ECO:0000313" key="2">
    <source>
        <dbReference type="EMBL" id="MBB4000303.1"/>
    </source>
</evidence>